<feature type="region of interest" description="Disordered" evidence="1">
    <location>
        <begin position="95"/>
        <end position="144"/>
    </location>
</feature>
<dbReference type="Gene3D" id="3.80.10.10">
    <property type="entry name" value="Ribonuclease Inhibitor"/>
    <property type="match status" value="1"/>
</dbReference>
<sequence length="565" mass="63609">MDRPEKIVVERTIFFVVPSKPHRCPKSASRLNTQNLSLPSILHSVHLRTPPPVCTDPTYQTHLLTFLFLDNDAPPSVNELISSLRKSNISTASAVPSTTITPTLPPHLRQLLSQPETPPPPPRVRDRRRIDANGRRLPAGPAAPRSWALAGSRWTPSTSALRTRGDERLFPAEVEHLPGLPADGSDGGPRRLDNSCMRVIARNWEFVKEYEKNYLADLPTRLRILLLSNIAVYGPEEGIGLEGLKSLLILPTAESGVTVNTDRNEGFYRLDLSGSVGRSVSFKQLSALLQKSEQPAEDLEDEVSWEEASISRSLSPPIPHLTHLSLSHPPSTISWPKFLTFTKHIPTLTHLSLAYWPVPSLTPNANTTVMASSIRGDIQYGGTNFYSHSLDNDFREASLVLHRLAKSLYSLEYLDLSGCADWIRALRWTSDEDESGGSLNWSSQWTKLLALRVHSGITLYKDSKFPEVVRYISAVEEAFAMEDMLAYHAKKGVRVGRQVKWIEVEKDDWTVYKDLWKERDDGEKKKRDALLTLDRDYPPWRAANIRADEEIPRARQVVNTAWEDD</sequence>
<dbReference type="EMBL" id="QGMH01000153">
    <property type="protein sequence ID" value="TVY23967.1"/>
    <property type="molecule type" value="Genomic_DNA"/>
</dbReference>
<evidence type="ECO:0000313" key="2">
    <source>
        <dbReference type="EMBL" id="TVY23967.1"/>
    </source>
</evidence>
<accession>A0A8H8TW24</accession>
<evidence type="ECO:0000313" key="3">
    <source>
        <dbReference type="Proteomes" id="UP000431533"/>
    </source>
</evidence>
<comment type="caution">
    <text evidence="2">The sequence shown here is derived from an EMBL/GenBank/DDBJ whole genome shotgun (WGS) entry which is preliminary data.</text>
</comment>
<dbReference type="SUPFAM" id="SSF52047">
    <property type="entry name" value="RNI-like"/>
    <property type="match status" value="1"/>
</dbReference>
<dbReference type="OrthoDB" id="5278911at2759"/>
<name>A0A8H8TW24_9HELO</name>
<proteinExistence type="predicted"/>
<evidence type="ECO:0008006" key="4">
    <source>
        <dbReference type="Google" id="ProtNLM"/>
    </source>
</evidence>
<evidence type="ECO:0000256" key="1">
    <source>
        <dbReference type="SAM" id="MobiDB-lite"/>
    </source>
</evidence>
<dbReference type="AlphaFoldDB" id="A0A8H8TW24"/>
<dbReference type="Proteomes" id="UP000431533">
    <property type="component" value="Unassembled WGS sequence"/>
</dbReference>
<keyword evidence="3" id="KW-1185">Reference proteome</keyword>
<gene>
    <name evidence="2" type="ORF">LHYA1_G008039</name>
</gene>
<dbReference type="RefSeq" id="XP_031002755.1">
    <property type="nucleotide sequence ID" value="XM_031152960.1"/>
</dbReference>
<dbReference type="GeneID" id="41988237"/>
<protein>
    <recommendedName>
        <fullName evidence="4">Tafazzin</fullName>
    </recommendedName>
</protein>
<organism evidence="2 3">
    <name type="scientific">Lachnellula hyalina</name>
    <dbReference type="NCBI Taxonomy" id="1316788"/>
    <lineage>
        <taxon>Eukaryota</taxon>
        <taxon>Fungi</taxon>
        <taxon>Dikarya</taxon>
        <taxon>Ascomycota</taxon>
        <taxon>Pezizomycotina</taxon>
        <taxon>Leotiomycetes</taxon>
        <taxon>Helotiales</taxon>
        <taxon>Lachnaceae</taxon>
        <taxon>Lachnellula</taxon>
    </lineage>
</organism>
<reference evidence="2 3" key="1">
    <citation type="submission" date="2018-05" db="EMBL/GenBank/DDBJ databases">
        <title>Genome sequencing and assembly of the regulated plant pathogen Lachnellula willkommii and related sister species for the development of diagnostic species identification markers.</title>
        <authorList>
            <person name="Giroux E."/>
            <person name="Bilodeau G."/>
        </authorList>
    </citation>
    <scope>NUCLEOTIDE SEQUENCE [LARGE SCALE GENOMIC DNA]</scope>
    <source>
        <strain evidence="2 3">CBS 185.66</strain>
    </source>
</reference>
<dbReference type="InterPro" id="IPR032675">
    <property type="entry name" value="LRR_dom_sf"/>
</dbReference>